<proteinExistence type="predicted"/>
<accession>A0A5J4R7P0</accession>
<comment type="caution">
    <text evidence="2">The sequence shown here is derived from an EMBL/GenBank/DDBJ whole genome shotgun (WGS) entry which is preliminary data.</text>
</comment>
<organism evidence="2">
    <name type="scientific">termite gut metagenome</name>
    <dbReference type="NCBI Taxonomy" id="433724"/>
    <lineage>
        <taxon>unclassified sequences</taxon>
        <taxon>metagenomes</taxon>
        <taxon>organismal metagenomes</taxon>
    </lineage>
</organism>
<evidence type="ECO:0000313" key="2">
    <source>
        <dbReference type="EMBL" id="KAA6330107.1"/>
    </source>
</evidence>
<gene>
    <name evidence="2" type="ORF">EZS27_021150</name>
</gene>
<reference evidence="2" key="1">
    <citation type="submission" date="2019-03" db="EMBL/GenBank/DDBJ databases">
        <title>Single cell metagenomics reveals metabolic interactions within the superorganism composed of flagellate Streblomastix strix and complex community of Bacteroidetes bacteria on its surface.</title>
        <authorList>
            <person name="Treitli S.C."/>
            <person name="Kolisko M."/>
            <person name="Husnik F."/>
            <person name="Keeling P."/>
            <person name="Hampl V."/>
        </authorList>
    </citation>
    <scope>NUCLEOTIDE SEQUENCE</scope>
    <source>
        <strain evidence="2">STM</strain>
    </source>
</reference>
<sequence length="119" mass="13394">MKKLLIAVVVISFCSCSCSYSSINAQKIEASKNYVTRVVTTDHFKAIKLTGSPDVVYTQTDGRVHVEVYGSDNIVDLLDVYTENGSLNVRFKRNVQIYNKGKLEVRVFAPSLDRMVKVR</sequence>
<dbReference type="Pfam" id="PF10988">
    <property type="entry name" value="DUF2807"/>
    <property type="match status" value="1"/>
</dbReference>
<name>A0A5J4R7P0_9ZZZZ</name>
<protein>
    <recommendedName>
        <fullName evidence="1">Putative auto-transporter adhesin head GIN domain-containing protein</fullName>
    </recommendedName>
</protein>
<dbReference type="PROSITE" id="PS51257">
    <property type="entry name" value="PROKAR_LIPOPROTEIN"/>
    <property type="match status" value="1"/>
</dbReference>
<evidence type="ECO:0000259" key="1">
    <source>
        <dbReference type="Pfam" id="PF10988"/>
    </source>
</evidence>
<dbReference type="InterPro" id="IPR021255">
    <property type="entry name" value="DUF2807"/>
</dbReference>
<feature type="domain" description="Putative auto-transporter adhesin head GIN" evidence="1">
    <location>
        <begin position="43"/>
        <end position="114"/>
    </location>
</feature>
<dbReference type="AlphaFoldDB" id="A0A5J4R7P0"/>
<dbReference type="Gene3D" id="2.160.20.120">
    <property type="match status" value="1"/>
</dbReference>
<dbReference type="EMBL" id="SNRY01001548">
    <property type="protein sequence ID" value="KAA6330107.1"/>
    <property type="molecule type" value="Genomic_DNA"/>
</dbReference>